<evidence type="ECO:0000259" key="8">
    <source>
        <dbReference type="PROSITE" id="PS51032"/>
    </source>
</evidence>
<dbReference type="PANTHER" id="PTHR31190:SF489">
    <property type="entry name" value="ETHYLENE-RESPONSIVE TRANSCRIPTION FACTOR ERF113-RELATED"/>
    <property type="match status" value="1"/>
</dbReference>
<sequence length="282" mass="31276">MHGKRPLPSNESEDHDQNDVDPFFPSYSSARSQLDMSAMVTALSQVLGYTGENPPESAHDTSPPLPHHHSSTEPQTHRVQEQASTQNPRRRHYRGVRQRPWGKWAAEIRDPKKAARVWLGTFDSAEAAALAYDEAALRFKGNKAKLNFPERVQGRTEFGYLTNGRGTMPTQTQSQTRAPPSQDNYLNVHHYEDLLRSGHVNSSYGYGNSSSSSSSQGVYGGGLPFVSMPMAASSSSLVPGQEDEQREQDCVGFQSHFGSNSGPGSAENWEEYESKSTRSYFF</sequence>
<dbReference type="Gene3D" id="3.30.730.10">
    <property type="entry name" value="AP2/ERF domain"/>
    <property type="match status" value="1"/>
</dbReference>
<comment type="subcellular location">
    <subcellularLocation>
        <location evidence="1">Nucleus</location>
    </subcellularLocation>
</comment>
<dbReference type="InterPro" id="IPR036955">
    <property type="entry name" value="AP2/ERF_dom_sf"/>
</dbReference>
<evidence type="ECO:0000256" key="1">
    <source>
        <dbReference type="ARBA" id="ARBA00004123"/>
    </source>
</evidence>
<keyword evidence="6" id="KW-0539">Nucleus</keyword>
<dbReference type="GO" id="GO:0005634">
    <property type="term" value="C:nucleus"/>
    <property type="evidence" value="ECO:0007669"/>
    <property type="project" value="UniProtKB-SubCell"/>
</dbReference>
<evidence type="ECO:0000256" key="4">
    <source>
        <dbReference type="ARBA" id="ARBA00023125"/>
    </source>
</evidence>
<dbReference type="GO" id="GO:0006952">
    <property type="term" value="P:defense response"/>
    <property type="evidence" value="ECO:0007669"/>
    <property type="project" value="UniProtKB-KW"/>
</dbReference>
<evidence type="ECO:0000256" key="7">
    <source>
        <dbReference type="SAM" id="MobiDB-lite"/>
    </source>
</evidence>
<feature type="region of interest" description="Disordered" evidence="7">
    <location>
        <begin position="253"/>
        <end position="282"/>
    </location>
</feature>
<evidence type="ECO:0000256" key="6">
    <source>
        <dbReference type="ARBA" id="ARBA00023242"/>
    </source>
</evidence>
<dbReference type="InterPro" id="IPR044808">
    <property type="entry name" value="ERF_plant"/>
</dbReference>
<keyword evidence="5" id="KW-0804">Transcription</keyword>
<dbReference type="PANTHER" id="PTHR31190">
    <property type="entry name" value="DNA-BINDING DOMAIN"/>
    <property type="match status" value="1"/>
</dbReference>
<evidence type="ECO:0000256" key="5">
    <source>
        <dbReference type="ARBA" id="ARBA00023163"/>
    </source>
</evidence>
<dbReference type="SMART" id="SM00380">
    <property type="entry name" value="AP2"/>
    <property type="match status" value="1"/>
</dbReference>
<keyword evidence="4" id="KW-0238">DNA-binding</keyword>
<feature type="domain" description="AP2/ERF" evidence="8">
    <location>
        <begin position="92"/>
        <end position="149"/>
    </location>
</feature>
<accession>A0ABD1HF01</accession>
<dbReference type="FunFam" id="3.30.730.10:FF:000001">
    <property type="entry name" value="Ethylene-responsive transcription factor 2"/>
    <property type="match status" value="1"/>
</dbReference>
<dbReference type="InterPro" id="IPR016177">
    <property type="entry name" value="DNA-bd_dom_sf"/>
</dbReference>
<evidence type="ECO:0000313" key="10">
    <source>
        <dbReference type="Proteomes" id="UP001567538"/>
    </source>
</evidence>
<keyword evidence="10" id="KW-1185">Reference proteome</keyword>
<gene>
    <name evidence="9" type="ORF">AAHA92_14323</name>
</gene>
<feature type="compositionally biased region" description="Basic residues" evidence="7">
    <location>
        <begin position="88"/>
        <end position="97"/>
    </location>
</feature>
<feature type="region of interest" description="Disordered" evidence="7">
    <location>
        <begin position="1"/>
        <end position="28"/>
    </location>
</feature>
<dbReference type="AlphaFoldDB" id="A0ABD1HF01"/>
<dbReference type="PROSITE" id="PS51032">
    <property type="entry name" value="AP2_ERF"/>
    <property type="match status" value="1"/>
</dbReference>
<keyword evidence="3" id="KW-0805">Transcription regulation</keyword>
<dbReference type="SUPFAM" id="SSF54171">
    <property type="entry name" value="DNA-binding domain"/>
    <property type="match status" value="1"/>
</dbReference>
<feature type="region of interest" description="Disordered" evidence="7">
    <location>
        <begin position="160"/>
        <end position="183"/>
    </location>
</feature>
<reference evidence="9 10" key="1">
    <citation type="submission" date="2024-06" db="EMBL/GenBank/DDBJ databases">
        <title>A chromosome level genome sequence of Diviner's sage (Salvia divinorum).</title>
        <authorList>
            <person name="Ford S.A."/>
            <person name="Ro D.-K."/>
            <person name="Ness R.W."/>
            <person name="Phillips M.A."/>
        </authorList>
    </citation>
    <scope>NUCLEOTIDE SEQUENCE [LARGE SCALE GENOMIC DNA]</scope>
    <source>
        <strain evidence="9">SAF-2024a</strain>
        <tissue evidence="9">Leaf</tissue>
    </source>
</reference>
<dbReference type="EMBL" id="JBEAFC010000006">
    <property type="protein sequence ID" value="KAL1553674.1"/>
    <property type="molecule type" value="Genomic_DNA"/>
</dbReference>
<proteinExistence type="predicted"/>
<name>A0ABD1HF01_SALDI</name>
<evidence type="ECO:0000256" key="2">
    <source>
        <dbReference type="ARBA" id="ARBA00022821"/>
    </source>
</evidence>
<feature type="compositionally biased region" description="Polar residues" evidence="7">
    <location>
        <begin position="164"/>
        <end position="183"/>
    </location>
</feature>
<dbReference type="GO" id="GO:0003677">
    <property type="term" value="F:DNA binding"/>
    <property type="evidence" value="ECO:0007669"/>
    <property type="project" value="UniProtKB-KW"/>
</dbReference>
<keyword evidence="2" id="KW-0611">Plant defense</keyword>
<dbReference type="CDD" id="cd00018">
    <property type="entry name" value="AP2"/>
    <property type="match status" value="1"/>
</dbReference>
<organism evidence="9 10">
    <name type="scientific">Salvia divinorum</name>
    <name type="common">Maria pastora</name>
    <name type="synonym">Diviner's sage</name>
    <dbReference type="NCBI Taxonomy" id="28513"/>
    <lineage>
        <taxon>Eukaryota</taxon>
        <taxon>Viridiplantae</taxon>
        <taxon>Streptophyta</taxon>
        <taxon>Embryophyta</taxon>
        <taxon>Tracheophyta</taxon>
        <taxon>Spermatophyta</taxon>
        <taxon>Magnoliopsida</taxon>
        <taxon>eudicotyledons</taxon>
        <taxon>Gunneridae</taxon>
        <taxon>Pentapetalae</taxon>
        <taxon>asterids</taxon>
        <taxon>lamiids</taxon>
        <taxon>Lamiales</taxon>
        <taxon>Lamiaceae</taxon>
        <taxon>Nepetoideae</taxon>
        <taxon>Mentheae</taxon>
        <taxon>Salviinae</taxon>
        <taxon>Salvia</taxon>
        <taxon>Salvia subgen. Calosphace</taxon>
    </lineage>
</organism>
<dbReference type="PRINTS" id="PR00367">
    <property type="entry name" value="ETHRSPELEMNT"/>
</dbReference>
<dbReference type="InterPro" id="IPR001471">
    <property type="entry name" value="AP2/ERF_dom"/>
</dbReference>
<evidence type="ECO:0000256" key="3">
    <source>
        <dbReference type="ARBA" id="ARBA00023015"/>
    </source>
</evidence>
<dbReference type="Proteomes" id="UP001567538">
    <property type="component" value="Unassembled WGS sequence"/>
</dbReference>
<evidence type="ECO:0000313" key="9">
    <source>
        <dbReference type="EMBL" id="KAL1553674.1"/>
    </source>
</evidence>
<feature type="region of interest" description="Disordered" evidence="7">
    <location>
        <begin position="47"/>
        <end position="98"/>
    </location>
</feature>
<dbReference type="Pfam" id="PF00847">
    <property type="entry name" value="AP2"/>
    <property type="match status" value="1"/>
</dbReference>
<protein>
    <submittedName>
        <fullName evidence="9">Ethylene-responsive transcription factor ERF114-like protein</fullName>
    </submittedName>
</protein>
<comment type="caution">
    <text evidence="9">The sequence shown here is derived from an EMBL/GenBank/DDBJ whole genome shotgun (WGS) entry which is preliminary data.</text>
</comment>